<evidence type="ECO:0000313" key="1">
    <source>
        <dbReference type="EMBL" id="KIW12322.1"/>
    </source>
</evidence>
<accession>A0A0D1ZHB0</accession>
<evidence type="ECO:0008006" key="3">
    <source>
        <dbReference type="Google" id="ProtNLM"/>
    </source>
</evidence>
<proteinExistence type="predicted"/>
<dbReference type="HOGENOM" id="CLU_054974_0_0_1"/>
<dbReference type="VEuPathDB" id="FungiDB:PV08_09599"/>
<dbReference type="Proteomes" id="UP000053328">
    <property type="component" value="Unassembled WGS sequence"/>
</dbReference>
<evidence type="ECO:0000313" key="2">
    <source>
        <dbReference type="Proteomes" id="UP000053328"/>
    </source>
</evidence>
<sequence length="221" mass="24666">MLNRISESVLISAPDADIRHYEAIEGADLPKTSDFNLVILTGGTWDLSKAVLDPWVAKVVDWVKDCVNFPDIRVIGLVGVTKSYREHLAAPSLFERAEHWSIAVENIPVTPRGREFFEGQQALRLHKFHKRVVSVIPEGSQQLGVRAEILILDSNQILTFQGHLEMTAAISQSFVEQGDTSYLTDLGPEGHARLRKSLEAAHNGDRTFARALSWAFEPLNK</sequence>
<protein>
    <recommendedName>
        <fullName evidence="3">Glutamine amidotransferase domain-containing protein</fullName>
    </recommendedName>
</protein>
<dbReference type="EMBL" id="KN847498">
    <property type="protein sequence ID" value="KIW12322.1"/>
    <property type="molecule type" value="Genomic_DNA"/>
</dbReference>
<dbReference type="AlphaFoldDB" id="A0A0D1ZHB0"/>
<dbReference type="PANTHER" id="PTHR42695:SF5">
    <property type="entry name" value="GLUTAMINE AMIDOTRANSFERASE YLR126C-RELATED"/>
    <property type="match status" value="1"/>
</dbReference>
<name>A0A0D1ZHB0_9EURO</name>
<dbReference type="GeneID" id="27336682"/>
<keyword evidence="2" id="KW-1185">Reference proteome</keyword>
<dbReference type="InterPro" id="IPR044992">
    <property type="entry name" value="ChyE-like"/>
</dbReference>
<dbReference type="GO" id="GO:0005829">
    <property type="term" value="C:cytosol"/>
    <property type="evidence" value="ECO:0007669"/>
    <property type="project" value="TreeGrafter"/>
</dbReference>
<dbReference type="SUPFAM" id="SSF52317">
    <property type="entry name" value="Class I glutamine amidotransferase-like"/>
    <property type="match status" value="1"/>
</dbReference>
<dbReference type="Gene3D" id="3.40.50.880">
    <property type="match status" value="1"/>
</dbReference>
<dbReference type="OrthoDB" id="92161at2759"/>
<dbReference type="PANTHER" id="PTHR42695">
    <property type="entry name" value="GLUTAMINE AMIDOTRANSFERASE YLR126C-RELATED"/>
    <property type="match status" value="1"/>
</dbReference>
<dbReference type="InterPro" id="IPR029062">
    <property type="entry name" value="Class_I_gatase-like"/>
</dbReference>
<gene>
    <name evidence="1" type="ORF">PV08_09599</name>
</gene>
<reference evidence="1 2" key="1">
    <citation type="submission" date="2015-01" db="EMBL/GenBank/DDBJ databases">
        <title>The Genome Sequence of Exophiala spinifera CBS89968.</title>
        <authorList>
            <consortium name="The Broad Institute Genomics Platform"/>
            <person name="Cuomo C."/>
            <person name="de Hoog S."/>
            <person name="Gorbushina A."/>
            <person name="Stielow B."/>
            <person name="Teixiera M."/>
            <person name="Abouelleil A."/>
            <person name="Chapman S.B."/>
            <person name="Priest M."/>
            <person name="Young S.K."/>
            <person name="Wortman J."/>
            <person name="Nusbaum C."/>
            <person name="Birren B."/>
        </authorList>
    </citation>
    <scope>NUCLEOTIDE SEQUENCE [LARGE SCALE GENOMIC DNA]</scope>
    <source>
        <strain evidence="1 2">CBS 89968</strain>
    </source>
</reference>
<organism evidence="1 2">
    <name type="scientific">Exophiala spinifera</name>
    <dbReference type="NCBI Taxonomy" id="91928"/>
    <lineage>
        <taxon>Eukaryota</taxon>
        <taxon>Fungi</taxon>
        <taxon>Dikarya</taxon>
        <taxon>Ascomycota</taxon>
        <taxon>Pezizomycotina</taxon>
        <taxon>Eurotiomycetes</taxon>
        <taxon>Chaetothyriomycetidae</taxon>
        <taxon>Chaetothyriales</taxon>
        <taxon>Herpotrichiellaceae</taxon>
        <taxon>Exophiala</taxon>
    </lineage>
</organism>
<dbReference type="STRING" id="91928.A0A0D1ZHB0"/>
<dbReference type="RefSeq" id="XP_016232538.1">
    <property type="nucleotide sequence ID" value="XM_016383915.1"/>
</dbReference>
<dbReference type="GO" id="GO:0005634">
    <property type="term" value="C:nucleus"/>
    <property type="evidence" value="ECO:0007669"/>
    <property type="project" value="TreeGrafter"/>
</dbReference>